<dbReference type="GO" id="GO:0005739">
    <property type="term" value="C:mitochondrion"/>
    <property type="evidence" value="ECO:0007669"/>
    <property type="project" value="TreeGrafter"/>
</dbReference>
<evidence type="ECO:0000256" key="2">
    <source>
        <dbReference type="SAM" id="Phobius"/>
    </source>
</evidence>
<feature type="domain" description="Glutaredoxin" evidence="3">
    <location>
        <begin position="172"/>
        <end position="237"/>
    </location>
</feature>
<dbReference type="PANTHER" id="PTHR46679:SF4">
    <property type="entry name" value="GLUTAREDOXIN DOMAIN-CONTAINING PROTEIN"/>
    <property type="match status" value="1"/>
</dbReference>
<dbReference type="Gene3D" id="3.40.30.10">
    <property type="entry name" value="Glutaredoxin"/>
    <property type="match status" value="1"/>
</dbReference>
<protein>
    <submittedName>
        <fullName evidence="5">Glutaredoxin domain-containing protein</fullName>
    </submittedName>
</protein>
<evidence type="ECO:0000256" key="1">
    <source>
        <dbReference type="SAM" id="MobiDB-lite"/>
    </source>
</evidence>
<dbReference type="PANTHER" id="PTHR46679">
    <property type="match status" value="1"/>
</dbReference>
<dbReference type="SUPFAM" id="SSF52833">
    <property type="entry name" value="Thioredoxin-like"/>
    <property type="match status" value="1"/>
</dbReference>
<dbReference type="Pfam" id="PF00462">
    <property type="entry name" value="Glutaredoxin"/>
    <property type="match status" value="1"/>
</dbReference>
<dbReference type="InterPro" id="IPR002109">
    <property type="entry name" value="Glutaredoxin"/>
</dbReference>
<feature type="region of interest" description="Disordered" evidence="1">
    <location>
        <begin position="117"/>
        <end position="143"/>
    </location>
</feature>
<dbReference type="GO" id="GO:0015035">
    <property type="term" value="F:protein-disulfide reductase activity"/>
    <property type="evidence" value="ECO:0007669"/>
    <property type="project" value="TreeGrafter"/>
</dbReference>
<sequence length="276" mass="31329">MTSSVIFEPVMLILLILTNPLLILGSTTVGRDSMNVERQKSFEGSFDDYADYGIDRRQSPSESSRTPYSLPIEEQSAETEVWPAHAQNGRRAGVYGQPLTTEFIPEQGIFLVEEPRNNHRRFGPPAERSRVPEPQTSRPDVKYPVFHNGRPAHSMGYSYAGYIQRQAKRYPIMMYTLVQCVPCQRAKHLLAVNYADAAAYFLELVGHEDWQRQLQVDLHRMTGQITFPYIFICGRHIGGSMSPNSMGARKKYIIELRNIEKESKPLSLSSSSLDKA</sequence>
<dbReference type="PROSITE" id="PS51354">
    <property type="entry name" value="GLUTAREDOXIN_2"/>
    <property type="match status" value="1"/>
</dbReference>
<organism evidence="4 5">
    <name type="scientific">Haemonchus contortus</name>
    <name type="common">Barber pole worm</name>
    <dbReference type="NCBI Taxonomy" id="6289"/>
    <lineage>
        <taxon>Eukaryota</taxon>
        <taxon>Metazoa</taxon>
        <taxon>Ecdysozoa</taxon>
        <taxon>Nematoda</taxon>
        <taxon>Chromadorea</taxon>
        <taxon>Rhabditida</taxon>
        <taxon>Rhabditina</taxon>
        <taxon>Rhabditomorpha</taxon>
        <taxon>Strongyloidea</taxon>
        <taxon>Trichostrongylidae</taxon>
        <taxon>Haemonchus</taxon>
    </lineage>
</organism>
<accession>A0A7I4XYT0</accession>
<proteinExistence type="predicted"/>
<reference evidence="5" key="1">
    <citation type="submission" date="2020-12" db="UniProtKB">
        <authorList>
            <consortium name="WormBaseParasite"/>
        </authorList>
    </citation>
    <scope>IDENTIFICATION</scope>
    <source>
        <strain evidence="5">MHco3</strain>
    </source>
</reference>
<feature type="transmembrane region" description="Helical" evidence="2">
    <location>
        <begin position="6"/>
        <end position="30"/>
    </location>
</feature>
<keyword evidence="4" id="KW-1185">Reference proteome</keyword>
<keyword evidence="2" id="KW-1133">Transmembrane helix</keyword>
<dbReference type="Proteomes" id="UP000025227">
    <property type="component" value="Unplaced"/>
</dbReference>
<evidence type="ECO:0000313" key="4">
    <source>
        <dbReference type="Proteomes" id="UP000025227"/>
    </source>
</evidence>
<dbReference type="WBParaSite" id="HCON_00022080-00001">
    <property type="protein sequence ID" value="HCON_00022080-00001"/>
    <property type="gene ID" value="HCON_00022080"/>
</dbReference>
<feature type="region of interest" description="Disordered" evidence="1">
    <location>
        <begin position="50"/>
        <end position="70"/>
    </location>
</feature>
<evidence type="ECO:0000259" key="3">
    <source>
        <dbReference type="Pfam" id="PF00462"/>
    </source>
</evidence>
<dbReference type="AlphaFoldDB" id="A0A7I4XYT0"/>
<name>A0A7I4XYT0_HAECO</name>
<evidence type="ECO:0000313" key="5">
    <source>
        <dbReference type="WBParaSite" id="HCON_00022080-00001"/>
    </source>
</evidence>
<keyword evidence="2" id="KW-0472">Membrane</keyword>
<keyword evidence="2" id="KW-0812">Transmembrane</keyword>
<dbReference type="InterPro" id="IPR036249">
    <property type="entry name" value="Thioredoxin-like_sf"/>
</dbReference>
<dbReference type="OrthoDB" id="418495at2759"/>